<dbReference type="EMBL" id="CP022163">
    <property type="protein sequence ID" value="ATB30325.1"/>
    <property type="molecule type" value="Genomic_DNA"/>
</dbReference>
<feature type="compositionally biased region" description="Pro residues" evidence="1">
    <location>
        <begin position="133"/>
        <end position="143"/>
    </location>
</feature>
<sequence>MSNEQYFCDYCGYNSDSRERCTHCGKYIADLHDNPPQFIPPLWGKLILRLHDGTEAKQIWTELAEIWRAKVEVTRPHKPSQLEQFHTSASTVELYGADYMASIMREALGARGSVEFQELPHEQMPHRPKSQLPRPPTVPRNKR</sequence>
<reference evidence="2 3" key="1">
    <citation type="submission" date="2017-06" db="EMBL/GenBank/DDBJ databases">
        <authorList>
            <person name="Kim H.J."/>
            <person name="Triplett B.A."/>
        </authorList>
    </citation>
    <scope>NUCLEOTIDE SEQUENCE [LARGE SCALE GENOMIC DNA]</scope>
    <source>
        <strain evidence="2 3">DSM 14713</strain>
    </source>
</reference>
<dbReference type="AlphaFoldDB" id="A0A250IEY8"/>
<evidence type="ECO:0000313" key="2">
    <source>
        <dbReference type="EMBL" id="ATB30325.1"/>
    </source>
</evidence>
<evidence type="ECO:0000313" key="3">
    <source>
        <dbReference type="Proteomes" id="UP000217289"/>
    </source>
</evidence>
<gene>
    <name evidence="2" type="ORF">MEBOL_003785</name>
</gene>
<name>A0A250IEY8_9BACT</name>
<evidence type="ECO:0000256" key="1">
    <source>
        <dbReference type="SAM" id="MobiDB-lite"/>
    </source>
</evidence>
<protein>
    <submittedName>
        <fullName evidence="2">Uncharacterized protein</fullName>
    </submittedName>
</protein>
<accession>A0A250IEY8</accession>
<organism evidence="2 3">
    <name type="scientific">Melittangium boletus DSM 14713</name>
    <dbReference type="NCBI Taxonomy" id="1294270"/>
    <lineage>
        <taxon>Bacteria</taxon>
        <taxon>Pseudomonadati</taxon>
        <taxon>Myxococcota</taxon>
        <taxon>Myxococcia</taxon>
        <taxon>Myxococcales</taxon>
        <taxon>Cystobacterineae</taxon>
        <taxon>Archangiaceae</taxon>
        <taxon>Melittangium</taxon>
    </lineage>
</organism>
<proteinExistence type="predicted"/>
<feature type="region of interest" description="Disordered" evidence="1">
    <location>
        <begin position="121"/>
        <end position="143"/>
    </location>
</feature>
<dbReference type="OrthoDB" id="5528841at2"/>
<dbReference type="KEGG" id="mbd:MEBOL_003785"/>
<dbReference type="Proteomes" id="UP000217289">
    <property type="component" value="Chromosome"/>
</dbReference>
<keyword evidence="3" id="KW-1185">Reference proteome</keyword>
<dbReference type="RefSeq" id="WP_095978786.1">
    <property type="nucleotide sequence ID" value="NZ_CP022163.1"/>
</dbReference>